<evidence type="ECO:0000313" key="2">
    <source>
        <dbReference type="Proteomes" id="UP000550714"/>
    </source>
</evidence>
<keyword evidence="2" id="KW-1185">Reference proteome</keyword>
<dbReference type="AlphaFoldDB" id="A0A839S8Y0"/>
<name>A0A839S8Y0_9PSEU</name>
<gene>
    <name evidence="1" type="ORF">FHS23_004120</name>
</gene>
<accession>A0A839S8Y0</accession>
<comment type="caution">
    <text evidence="1">The sequence shown here is derived from an EMBL/GenBank/DDBJ whole genome shotgun (WGS) entry which is preliminary data.</text>
</comment>
<protein>
    <submittedName>
        <fullName evidence="1">Uncharacterized protein</fullName>
    </submittedName>
</protein>
<reference evidence="1 2" key="1">
    <citation type="submission" date="2020-08" db="EMBL/GenBank/DDBJ databases">
        <title>Genomic Encyclopedia of Type Strains, Phase III (KMG-III): the genomes of soil and plant-associated and newly described type strains.</title>
        <authorList>
            <person name="Whitman W."/>
        </authorList>
    </citation>
    <scope>NUCLEOTIDE SEQUENCE [LARGE SCALE GENOMIC DNA]</scope>
    <source>
        <strain evidence="1 2">CECT 8577</strain>
    </source>
</reference>
<proteinExistence type="predicted"/>
<dbReference type="Proteomes" id="UP000550714">
    <property type="component" value="Unassembled WGS sequence"/>
</dbReference>
<evidence type="ECO:0000313" key="1">
    <source>
        <dbReference type="EMBL" id="MBB3053077.1"/>
    </source>
</evidence>
<sequence>MASAGLSAPEERLPVADGGRGAALQAQGLTIDEIETNAFGTNLANPGECDIAKCLAT</sequence>
<dbReference type="EMBL" id="JACHWU010000007">
    <property type="protein sequence ID" value="MBB3053077.1"/>
    <property type="molecule type" value="Genomic_DNA"/>
</dbReference>
<organism evidence="1 2">
    <name type="scientific">Prauserella isguenensis</name>
    <dbReference type="NCBI Taxonomy" id="1470180"/>
    <lineage>
        <taxon>Bacteria</taxon>
        <taxon>Bacillati</taxon>
        <taxon>Actinomycetota</taxon>
        <taxon>Actinomycetes</taxon>
        <taxon>Pseudonocardiales</taxon>
        <taxon>Pseudonocardiaceae</taxon>
        <taxon>Prauserella</taxon>
    </lineage>
</organism>
<dbReference type="RefSeq" id="WP_183658545.1">
    <property type="nucleotide sequence ID" value="NZ_JACHWU010000007.1"/>
</dbReference>